<feature type="region of interest" description="Disordered" evidence="1">
    <location>
        <begin position="181"/>
        <end position="245"/>
    </location>
</feature>
<evidence type="ECO:0000313" key="2">
    <source>
        <dbReference type="EMBL" id="KAK3890845.1"/>
    </source>
</evidence>
<dbReference type="EMBL" id="JAWQEG010000384">
    <property type="protein sequence ID" value="KAK3890845.1"/>
    <property type="molecule type" value="Genomic_DNA"/>
</dbReference>
<organism evidence="2 3">
    <name type="scientific">Petrolisthes cinctipes</name>
    <name type="common">Flat porcelain crab</name>
    <dbReference type="NCBI Taxonomy" id="88211"/>
    <lineage>
        <taxon>Eukaryota</taxon>
        <taxon>Metazoa</taxon>
        <taxon>Ecdysozoa</taxon>
        <taxon>Arthropoda</taxon>
        <taxon>Crustacea</taxon>
        <taxon>Multicrustacea</taxon>
        <taxon>Malacostraca</taxon>
        <taxon>Eumalacostraca</taxon>
        <taxon>Eucarida</taxon>
        <taxon>Decapoda</taxon>
        <taxon>Pleocyemata</taxon>
        <taxon>Anomura</taxon>
        <taxon>Galatheoidea</taxon>
        <taxon>Porcellanidae</taxon>
        <taxon>Petrolisthes</taxon>
    </lineage>
</organism>
<comment type="caution">
    <text evidence="2">The sequence shown here is derived from an EMBL/GenBank/DDBJ whole genome shotgun (WGS) entry which is preliminary data.</text>
</comment>
<name>A0AAE1L2Y8_PETCI</name>
<keyword evidence="3" id="KW-1185">Reference proteome</keyword>
<proteinExistence type="predicted"/>
<sequence length="245" mass="26021">MAERKDRRGGLVLRQELRDGRGIVEDKGGGGGKERWGRAMGKVKMKSMIGCYADLEGSEADSGTREQQPNQPLWSLLVDMDREVGLAGAATEVEADVRECERWLVAGVRNAGDGHSPAKTAKVVDGRSAWLRSVRPGVAGRGRGCSDRGGGGVVEVVASVQHAHAASLVRGHRDVTMASLLDSEAAQPGSREGEEGRTWQGSGGSGQDGCRTAGRKEGPLDSSPLTPPGGEIQSQAYRRTHVRWD</sequence>
<evidence type="ECO:0000256" key="1">
    <source>
        <dbReference type="SAM" id="MobiDB-lite"/>
    </source>
</evidence>
<accession>A0AAE1L2Y8</accession>
<dbReference type="AlphaFoldDB" id="A0AAE1L2Y8"/>
<evidence type="ECO:0000313" key="3">
    <source>
        <dbReference type="Proteomes" id="UP001286313"/>
    </source>
</evidence>
<reference evidence="2" key="1">
    <citation type="submission" date="2023-10" db="EMBL/GenBank/DDBJ databases">
        <title>Genome assemblies of two species of porcelain crab, Petrolisthes cinctipes and Petrolisthes manimaculis (Anomura: Porcellanidae).</title>
        <authorList>
            <person name="Angst P."/>
        </authorList>
    </citation>
    <scope>NUCLEOTIDE SEQUENCE</scope>
    <source>
        <strain evidence="2">PB745_01</strain>
        <tissue evidence="2">Gill</tissue>
    </source>
</reference>
<dbReference type="Proteomes" id="UP001286313">
    <property type="component" value="Unassembled WGS sequence"/>
</dbReference>
<protein>
    <submittedName>
        <fullName evidence="2">Uncharacterized protein</fullName>
    </submittedName>
</protein>
<gene>
    <name evidence="2" type="ORF">Pcinc_005231</name>
</gene>